<dbReference type="PANTHER" id="PTHR46865">
    <property type="entry name" value="OXIDOREDUCTASE-RELATED"/>
    <property type="match status" value="1"/>
</dbReference>
<dbReference type="Proteomes" id="UP000799439">
    <property type="component" value="Unassembled WGS sequence"/>
</dbReference>
<evidence type="ECO:0000256" key="1">
    <source>
        <dbReference type="ARBA" id="ARBA00022630"/>
    </source>
</evidence>
<evidence type="ECO:0000313" key="5">
    <source>
        <dbReference type="EMBL" id="KAF2152742.1"/>
    </source>
</evidence>
<keyword evidence="6" id="KW-1185">Reference proteome</keyword>
<keyword evidence="3" id="KW-0560">Oxidoreductase</keyword>
<dbReference type="PRINTS" id="PR00420">
    <property type="entry name" value="RNGMNOXGNASE"/>
</dbReference>
<dbReference type="OrthoDB" id="655030at2759"/>
<evidence type="ECO:0000256" key="3">
    <source>
        <dbReference type="ARBA" id="ARBA00023002"/>
    </source>
</evidence>
<protein>
    <submittedName>
        <fullName evidence="5">2-polyprenyl-6-methoxyphenol hydroxylase-like oxidoreductase</fullName>
    </submittedName>
</protein>
<dbReference type="GO" id="GO:0016491">
    <property type="term" value="F:oxidoreductase activity"/>
    <property type="evidence" value="ECO:0007669"/>
    <property type="project" value="UniProtKB-KW"/>
</dbReference>
<dbReference type="EMBL" id="ML996086">
    <property type="protein sequence ID" value="KAF2152742.1"/>
    <property type="molecule type" value="Genomic_DNA"/>
</dbReference>
<dbReference type="AlphaFoldDB" id="A0A9P4MH08"/>
<dbReference type="Gene3D" id="3.50.50.60">
    <property type="entry name" value="FAD/NAD(P)-binding domain"/>
    <property type="match status" value="1"/>
</dbReference>
<evidence type="ECO:0000259" key="4">
    <source>
        <dbReference type="Pfam" id="PF01494"/>
    </source>
</evidence>
<reference evidence="5" key="1">
    <citation type="journal article" date="2020" name="Stud. Mycol.">
        <title>101 Dothideomycetes genomes: a test case for predicting lifestyles and emergence of pathogens.</title>
        <authorList>
            <person name="Haridas S."/>
            <person name="Albert R."/>
            <person name="Binder M."/>
            <person name="Bloem J."/>
            <person name="Labutti K."/>
            <person name="Salamov A."/>
            <person name="Andreopoulos B."/>
            <person name="Baker S."/>
            <person name="Barry K."/>
            <person name="Bills G."/>
            <person name="Bluhm B."/>
            <person name="Cannon C."/>
            <person name="Castanera R."/>
            <person name="Culley D."/>
            <person name="Daum C."/>
            <person name="Ezra D."/>
            <person name="Gonzalez J."/>
            <person name="Henrissat B."/>
            <person name="Kuo A."/>
            <person name="Liang C."/>
            <person name="Lipzen A."/>
            <person name="Lutzoni F."/>
            <person name="Magnuson J."/>
            <person name="Mondo S."/>
            <person name="Nolan M."/>
            <person name="Ohm R."/>
            <person name="Pangilinan J."/>
            <person name="Park H.-J."/>
            <person name="Ramirez L."/>
            <person name="Alfaro M."/>
            <person name="Sun H."/>
            <person name="Tritt A."/>
            <person name="Yoshinaga Y."/>
            <person name="Zwiers L.-H."/>
            <person name="Turgeon B."/>
            <person name="Goodwin S."/>
            <person name="Spatafora J."/>
            <person name="Crous P."/>
            <person name="Grigoriev I."/>
        </authorList>
    </citation>
    <scope>NUCLEOTIDE SEQUENCE</scope>
    <source>
        <strain evidence="5">CBS 260.36</strain>
    </source>
</reference>
<evidence type="ECO:0000313" key="6">
    <source>
        <dbReference type="Proteomes" id="UP000799439"/>
    </source>
</evidence>
<accession>A0A9P4MH08</accession>
<dbReference type="InterPro" id="IPR002938">
    <property type="entry name" value="FAD-bd"/>
</dbReference>
<comment type="caution">
    <text evidence="5">The sequence shown here is derived from an EMBL/GenBank/DDBJ whole genome shotgun (WGS) entry which is preliminary data.</text>
</comment>
<feature type="domain" description="FAD-binding" evidence="4">
    <location>
        <begin position="5"/>
        <end position="340"/>
    </location>
</feature>
<keyword evidence="2" id="KW-0274">FAD</keyword>
<gene>
    <name evidence="5" type="ORF">K461DRAFT_278986</name>
</gene>
<dbReference type="PANTHER" id="PTHR46865:SF2">
    <property type="entry name" value="MONOOXYGENASE"/>
    <property type="match status" value="1"/>
</dbReference>
<sequence>MPLSLLIIGTGVAGPTLATLLLSLPARLRPSITLLERSPTLRSQGQNVDVRGAGVGVIRRLGLEATIRASTTDEIGVQWVDGQNRAWSQLEADRTGRVQTGTSDIEILRGRLAEILFEKCRETSKEVEGGVEMIFGDYVQELVEEGEKVHVTFAKSGERRTYDMVVGADGLLSRTRRMVWGEEVERTAVHGLGIWQGFFSMPKGGRDTMWRRWYHTTGRRGVMIRPHERKDMSTVFMYVVNDVDKRFPDVVTDGRTGVEAQKALLAEYFADAGWECPRLVEEMNRADDFYYSPVSQVRMDSWSKGRVVLLGDAGYCASPISGMGTTLALTGAYHLAGAIKQNPDNVAAAFAQYEEKMRLIVDRAQKLPLGGKGFHITNPETWWGLTIMHFIVAFIYWTRLGKILFMLVGPKANNISVEDYGFRQL</sequence>
<evidence type="ECO:0000256" key="2">
    <source>
        <dbReference type="ARBA" id="ARBA00022827"/>
    </source>
</evidence>
<organism evidence="5 6">
    <name type="scientific">Myriangium duriaei CBS 260.36</name>
    <dbReference type="NCBI Taxonomy" id="1168546"/>
    <lineage>
        <taxon>Eukaryota</taxon>
        <taxon>Fungi</taxon>
        <taxon>Dikarya</taxon>
        <taxon>Ascomycota</taxon>
        <taxon>Pezizomycotina</taxon>
        <taxon>Dothideomycetes</taxon>
        <taxon>Dothideomycetidae</taxon>
        <taxon>Myriangiales</taxon>
        <taxon>Myriangiaceae</taxon>
        <taxon>Myriangium</taxon>
    </lineage>
</organism>
<dbReference type="Pfam" id="PF01494">
    <property type="entry name" value="FAD_binding_3"/>
    <property type="match status" value="1"/>
</dbReference>
<dbReference type="InterPro" id="IPR051704">
    <property type="entry name" value="FAD_aromatic-hydroxylase"/>
</dbReference>
<dbReference type="Gene3D" id="3.30.9.10">
    <property type="entry name" value="D-Amino Acid Oxidase, subunit A, domain 2"/>
    <property type="match status" value="1"/>
</dbReference>
<dbReference type="GO" id="GO:0071949">
    <property type="term" value="F:FAD binding"/>
    <property type="evidence" value="ECO:0007669"/>
    <property type="project" value="InterPro"/>
</dbReference>
<proteinExistence type="predicted"/>
<name>A0A9P4MH08_9PEZI</name>
<dbReference type="SUPFAM" id="SSF51905">
    <property type="entry name" value="FAD/NAD(P)-binding domain"/>
    <property type="match status" value="1"/>
</dbReference>
<dbReference type="InterPro" id="IPR036188">
    <property type="entry name" value="FAD/NAD-bd_sf"/>
</dbReference>
<keyword evidence="1" id="KW-0285">Flavoprotein</keyword>